<protein>
    <recommendedName>
        <fullName evidence="3">PilZ domain-containing protein</fullName>
    </recommendedName>
</protein>
<evidence type="ECO:0000313" key="1">
    <source>
        <dbReference type="EMBL" id="ACY15902.1"/>
    </source>
</evidence>
<dbReference type="Proteomes" id="UP000001880">
    <property type="component" value="Chromosome"/>
</dbReference>
<evidence type="ECO:0008006" key="3">
    <source>
        <dbReference type="Google" id="ProtNLM"/>
    </source>
</evidence>
<dbReference type="EMBL" id="CP001804">
    <property type="protein sequence ID" value="ACY15902.1"/>
    <property type="molecule type" value="Genomic_DNA"/>
</dbReference>
<dbReference type="KEGG" id="hoh:Hoch_3400"/>
<organism evidence="1 2">
    <name type="scientific">Haliangium ochraceum (strain DSM 14365 / JCM 11303 / SMP-2)</name>
    <dbReference type="NCBI Taxonomy" id="502025"/>
    <lineage>
        <taxon>Bacteria</taxon>
        <taxon>Pseudomonadati</taxon>
        <taxon>Myxococcota</taxon>
        <taxon>Polyangia</taxon>
        <taxon>Haliangiales</taxon>
        <taxon>Kofleriaceae</taxon>
        <taxon>Haliangium</taxon>
    </lineage>
</organism>
<dbReference type="RefSeq" id="WP_012828502.1">
    <property type="nucleotide sequence ID" value="NC_013440.1"/>
</dbReference>
<accession>D0LV61</accession>
<dbReference type="AlphaFoldDB" id="D0LV61"/>
<gene>
    <name evidence="1" type="ordered locus">Hoch_3400</name>
</gene>
<evidence type="ECO:0000313" key="2">
    <source>
        <dbReference type="Proteomes" id="UP000001880"/>
    </source>
</evidence>
<sequence>MGTNVELIYQYRQLAGRCDAGTGLDFDEIDALLRMEVLLASQPPIDRDNWHIGIDHREHFEAVLRGPRIHDDVAVTNLGPKGCVCRRAPFAEEGATVELMIEDSESSVSYRFKAEVRWLEDEDDDFVLGLHFLGVPLQVRYATAREHGDLGRARSSRAAA</sequence>
<proteinExistence type="predicted"/>
<dbReference type="HOGENOM" id="CLU_1649771_0_0_7"/>
<reference evidence="1 2" key="1">
    <citation type="journal article" date="2010" name="Stand. Genomic Sci.">
        <title>Complete genome sequence of Haliangium ochraceum type strain (SMP-2).</title>
        <authorList>
            <consortium name="US DOE Joint Genome Institute (JGI-PGF)"/>
            <person name="Ivanova N."/>
            <person name="Daum C."/>
            <person name="Lang E."/>
            <person name="Abt B."/>
            <person name="Kopitz M."/>
            <person name="Saunders E."/>
            <person name="Lapidus A."/>
            <person name="Lucas S."/>
            <person name="Glavina Del Rio T."/>
            <person name="Nolan M."/>
            <person name="Tice H."/>
            <person name="Copeland A."/>
            <person name="Cheng J.F."/>
            <person name="Chen F."/>
            <person name="Bruce D."/>
            <person name="Goodwin L."/>
            <person name="Pitluck S."/>
            <person name="Mavromatis K."/>
            <person name="Pati A."/>
            <person name="Mikhailova N."/>
            <person name="Chen A."/>
            <person name="Palaniappan K."/>
            <person name="Land M."/>
            <person name="Hauser L."/>
            <person name="Chang Y.J."/>
            <person name="Jeffries C.D."/>
            <person name="Detter J.C."/>
            <person name="Brettin T."/>
            <person name="Rohde M."/>
            <person name="Goker M."/>
            <person name="Bristow J."/>
            <person name="Markowitz V."/>
            <person name="Eisen J.A."/>
            <person name="Hugenholtz P."/>
            <person name="Kyrpides N.C."/>
            <person name="Klenk H.P."/>
        </authorList>
    </citation>
    <scope>NUCLEOTIDE SEQUENCE [LARGE SCALE GENOMIC DNA]</scope>
    <source>
        <strain evidence="2">DSM 14365 / CIP 107738 / JCM 11303 / AJ 13395 / SMP-2</strain>
    </source>
</reference>
<keyword evidence="2" id="KW-1185">Reference proteome</keyword>
<dbReference type="STRING" id="502025.Hoch_3400"/>
<name>D0LV61_HALO1</name>